<evidence type="ECO:0000313" key="1">
    <source>
        <dbReference type="EMBL" id="KAA8897648.1"/>
    </source>
</evidence>
<dbReference type="VEuPathDB" id="FungiDB:DIURU_005079"/>
<evidence type="ECO:0000313" key="2">
    <source>
        <dbReference type="Proteomes" id="UP000449547"/>
    </source>
</evidence>
<name>A0A642UIQ5_DIURU</name>
<sequence>MKPEHDESGGKPANSPTVQCLVSPSATKLNLPHTVMGMSGFELRLLQHYNQWGERYNQSQDSRQLVLWKQVMPQMHMSSVLIRRCVFAFSGMLALADTAPEVLWSDRLDDTAPALAQLHRFSFASFDHQVQLTSELVAALQKNTISPENLGQLLVSTSFVMMVVGYLPSMPMVDFERRQGDYISLLEGTKVTHWMAYTRLKSPVLEYGMSPQLEMSEYSVLPLFKPYFSVMDDAELTPPRVKPVVLDTLVVLSQAVYECSHQCTDIPLFRFFYAAPSAWYTYVYDQHFAALALVNLLCATQLLVGYQFDRQHNMQVEYMRWYRQHNVDKYGDWRLEPDQHLYEAVVTQALQLTYTDLKTFDPCRHVADQR</sequence>
<dbReference type="GeneID" id="54783730"/>
<keyword evidence="2" id="KW-1185">Reference proteome</keyword>
<gene>
    <name evidence="1" type="ORF">DIURU_005079</name>
</gene>
<comment type="caution">
    <text evidence="1">The sequence shown here is derived from an EMBL/GenBank/DDBJ whole genome shotgun (WGS) entry which is preliminary data.</text>
</comment>
<accession>A0A642UIQ5</accession>
<proteinExistence type="predicted"/>
<protein>
    <recommendedName>
        <fullName evidence="3">Transcription factor domain-containing protein</fullName>
    </recommendedName>
</protein>
<dbReference type="OrthoDB" id="4023759at2759"/>
<organism evidence="1 2">
    <name type="scientific">Diutina rugosa</name>
    <name type="common">Yeast</name>
    <name type="synonym">Candida rugosa</name>
    <dbReference type="NCBI Taxonomy" id="5481"/>
    <lineage>
        <taxon>Eukaryota</taxon>
        <taxon>Fungi</taxon>
        <taxon>Dikarya</taxon>
        <taxon>Ascomycota</taxon>
        <taxon>Saccharomycotina</taxon>
        <taxon>Pichiomycetes</taxon>
        <taxon>Debaryomycetaceae</taxon>
        <taxon>Diutina</taxon>
    </lineage>
</organism>
<dbReference type="RefSeq" id="XP_034010076.1">
    <property type="nucleotide sequence ID" value="XM_034158021.1"/>
</dbReference>
<evidence type="ECO:0008006" key="3">
    <source>
        <dbReference type="Google" id="ProtNLM"/>
    </source>
</evidence>
<dbReference type="AlphaFoldDB" id="A0A642UIQ5"/>
<dbReference type="EMBL" id="SWFT01000153">
    <property type="protein sequence ID" value="KAA8897648.1"/>
    <property type="molecule type" value="Genomic_DNA"/>
</dbReference>
<reference evidence="1 2" key="1">
    <citation type="submission" date="2019-07" db="EMBL/GenBank/DDBJ databases">
        <title>Genome assembly of two rare yeast pathogens: Diutina rugosa and Trichomonascus ciferrii.</title>
        <authorList>
            <person name="Mixao V."/>
            <person name="Saus E."/>
            <person name="Hansen A."/>
            <person name="Lass-Flor C."/>
            <person name="Gabaldon T."/>
        </authorList>
    </citation>
    <scope>NUCLEOTIDE SEQUENCE [LARGE SCALE GENOMIC DNA]</scope>
    <source>
        <strain evidence="1 2">CBS 613</strain>
    </source>
</reference>
<dbReference type="OMA" id="IWEHEIV"/>
<dbReference type="Proteomes" id="UP000449547">
    <property type="component" value="Unassembled WGS sequence"/>
</dbReference>